<evidence type="ECO:0000313" key="15">
    <source>
        <dbReference type="Proteomes" id="UP000676336"/>
    </source>
</evidence>
<comment type="caution">
    <text evidence="14">The sequence shown here is derived from an EMBL/GenBank/DDBJ whole genome shotgun (WGS) entry which is preliminary data.</text>
</comment>
<dbReference type="PANTHER" id="PTHR45703">
    <property type="entry name" value="DYNEIN HEAVY CHAIN"/>
    <property type="match status" value="1"/>
</dbReference>
<reference evidence="14" key="1">
    <citation type="submission" date="2021-02" db="EMBL/GenBank/DDBJ databases">
        <authorList>
            <person name="Nowell W R."/>
        </authorList>
    </citation>
    <scope>NUCLEOTIDE SEQUENCE</scope>
</reference>
<feature type="domain" description="Dynein heavy chain linker" evidence="13">
    <location>
        <begin position="188"/>
        <end position="490"/>
    </location>
</feature>
<keyword evidence="12" id="KW-0966">Cell projection</keyword>
<keyword evidence="10" id="KW-0505">Motor protein</keyword>
<dbReference type="InterPro" id="IPR042222">
    <property type="entry name" value="Dynein_2_N"/>
</dbReference>
<dbReference type="Gene3D" id="1.20.140.100">
    <property type="entry name" value="Dynein heavy chain, N-terminal domain 2"/>
    <property type="match status" value="1"/>
</dbReference>
<dbReference type="EMBL" id="CAJOBI010003228">
    <property type="protein sequence ID" value="CAF3960747.1"/>
    <property type="molecule type" value="Genomic_DNA"/>
</dbReference>
<keyword evidence="11" id="KW-0206">Cytoskeleton</keyword>
<dbReference type="Proteomes" id="UP000676336">
    <property type="component" value="Unassembled WGS sequence"/>
</dbReference>
<dbReference type="FunFam" id="1.20.140.100:FF:000001">
    <property type="entry name" value="dynein heavy chain 17, axonemal"/>
    <property type="match status" value="1"/>
</dbReference>
<organism evidence="14 15">
    <name type="scientific">Rotaria magnacalcarata</name>
    <dbReference type="NCBI Taxonomy" id="392030"/>
    <lineage>
        <taxon>Eukaryota</taxon>
        <taxon>Metazoa</taxon>
        <taxon>Spiralia</taxon>
        <taxon>Gnathifera</taxon>
        <taxon>Rotifera</taxon>
        <taxon>Eurotatoria</taxon>
        <taxon>Bdelloidea</taxon>
        <taxon>Philodinida</taxon>
        <taxon>Philodinidae</taxon>
        <taxon>Rotaria</taxon>
    </lineage>
</organism>
<dbReference type="InterPro" id="IPR013602">
    <property type="entry name" value="Dynein_heavy_linker"/>
</dbReference>
<dbReference type="FunFam" id="1.10.287.2620:FF:000002">
    <property type="entry name" value="Dynein heavy chain 2, axonemal"/>
    <property type="match status" value="1"/>
</dbReference>
<evidence type="ECO:0000256" key="8">
    <source>
        <dbReference type="ARBA" id="ARBA00023054"/>
    </source>
</evidence>
<dbReference type="GO" id="GO:0005524">
    <property type="term" value="F:ATP binding"/>
    <property type="evidence" value="ECO:0007669"/>
    <property type="project" value="UniProtKB-KW"/>
</dbReference>
<keyword evidence="4" id="KW-0493">Microtubule</keyword>
<evidence type="ECO:0000256" key="12">
    <source>
        <dbReference type="ARBA" id="ARBA00023273"/>
    </source>
</evidence>
<evidence type="ECO:0000256" key="2">
    <source>
        <dbReference type="ARBA" id="ARBA00008887"/>
    </source>
</evidence>
<evidence type="ECO:0000256" key="1">
    <source>
        <dbReference type="ARBA" id="ARBA00004430"/>
    </source>
</evidence>
<dbReference type="GO" id="GO:0005874">
    <property type="term" value="C:microtubule"/>
    <property type="evidence" value="ECO:0007669"/>
    <property type="project" value="UniProtKB-KW"/>
</dbReference>
<protein>
    <recommendedName>
        <fullName evidence="13">Dynein heavy chain linker domain-containing protein</fullName>
    </recommendedName>
</protein>
<dbReference type="GO" id="GO:0030286">
    <property type="term" value="C:dynein complex"/>
    <property type="evidence" value="ECO:0007669"/>
    <property type="project" value="UniProtKB-KW"/>
</dbReference>
<evidence type="ECO:0000256" key="3">
    <source>
        <dbReference type="ARBA" id="ARBA00022490"/>
    </source>
</evidence>
<name>A0A8S2MQ05_9BILA</name>
<keyword evidence="8" id="KW-0175">Coiled coil</keyword>
<dbReference type="GO" id="GO:0045505">
    <property type="term" value="F:dynein intermediate chain binding"/>
    <property type="evidence" value="ECO:0007669"/>
    <property type="project" value="InterPro"/>
</dbReference>
<proteinExistence type="inferred from homology"/>
<evidence type="ECO:0000256" key="9">
    <source>
        <dbReference type="ARBA" id="ARBA00023069"/>
    </source>
</evidence>
<sequence length="689" mass="81759">YKNYLIDHVTVSLNELELFIKHASDMLQRQVRSDDLKSLIEMMTFLSQVRTRQEYTDDMAEPIKDIIELLKSYAYEVPQTIYAMLDELPEKWIIIKKMAAKMKQYIAPLQANQIVNIRNQIIDMEKKQQEIRERFLRDAPFTYDTKEPYVELNIWASHLRKFHQEIQQLTDLASIFDINIPEHKAVKLCRREMRPLKQLWDLIYLIRSRIHEWTKTPWKQVNIESIDQELRQTYLNKELRSLAKECNQWNAYHGIEKDVKNLVASLRSVGEFRNNAIRSRHWDELMKETGVQIHMTNETSLQDLLVLNLHKYEEEVKNIVDKAAKEQGMEKILYDLENTWSNMNFHVEKHPRTNVTLVSIDDDILVALDEHQTQLQTLLSSKFISHFIDNVTTWKSQMSAADMVLQLLTDVQRTWSNLEAIFIGTDDIRIQLPDETEAFHRIDKEFKIIAKGNEVDLNFIRCTNRSGLYDQLEKMKDNLQLCQKALEDYLVYSDDGERVKFFNDCNLEGAVEIWLSRLLDFHCDTIRNWLRVAVATYEDKPREEWIFDYAAQIILTGSQIWWTTDVNGAFVRIEEGFSNAFREYNKKQIVQLNALINLLLGHLNDQDREKITTLCLIDLHARDVISKMLNLKIENINEFTWQSQLRHRWDPKDNNCYANICDARFKYQYEYLGNKSRLVITPLTDSFYY</sequence>
<gene>
    <name evidence="14" type="ORF">SMN809_LOCUS9776</name>
</gene>
<dbReference type="Gene3D" id="1.10.287.2620">
    <property type="match status" value="1"/>
</dbReference>
<evidence type="ECO:0000256" key="10">
    <source>
        <dbReference type="ARBA" id="ARBA00023175"/>
    </source>
</evidence>
<comment type="similarity">
    <text evidence="2">Belongs to the dynein heavy chain family.</text>
</comment>
<evidence type="ECO:0000256" key="4">
    <source>
        <dbReference type="ARBA" id="ARBA00022701"/>
    </source>
</evidence>
<evidence type="ECO:0000256" key="5">
    <source>
        <dbReference type="ARBA" id="ARBA00022741"/>
    </source>
</evidence>
<dbReference type="GO" id="GO:0007018">
    <property type="term" value="P:microtubule-based movement"/>
    <property type="evidence" value="ECO:0007669"/>
    <property type="project" value="InterPro"/>
</dbReference>
<evidence type="ECO:0000256" key="7">
    <source>
        <dbReference type="ARBA" id="ARBA00023017"/>
    </source>
</evidence>
<dbReference type="Gene3D" id="1.20.58.1120">
    <property type="match status" value="1"/>
</dbReference>
<dbReference type="GO" id="GO:0051959">
    <property type="term" value="F:dynein light intermediate chain binding"/>
    <property type="evidence" value="ECO:0007669"/>
    <property type="project" value="InterPro"/>
</dbReference>
<dbReference type="GO" id="GO:0005930">
    <property type="term" value="C:axoneme"/>
    <property type="evidence" value="ECO:0007669"/>
    <property type="project" value="UniProtKB-SubCell"/>
</dbReference>
<keyword evidence="6" id="KW-0067">ATP-binding</keyword>
<evidence type="ECO:0000256" key="11">
    <source>
        <dbReference type="ARBA" id="ARBA00023212"/>
    </source>
</evidence>
<evidence type="ECO:0000256" key="6">
    <source>
        <dbReference type="ARBA" id="ARBA00022840"/>
    </source>
</evidence>
<keyword evidence="5" id="KW-0547">Nucleotide-binding</keyword>
<dbReference type="AlphaFoldDB" id="A0A8S2MQ05"/>
<dbReference type="Pfam" id="PF08393">
    <property type="entry name" value="DHC_N2"/>
    <property type="match status" value="1"/>
</dbReference>
<evidence type="ECO:0000313" key="14">
    <source>
        <dbReference type="EMBL" id="CAF3960747.1"/>
    </source>
</evidence>
<dbReference type="FunFam" id="1.20.58.1120:FF:000001">
    <property type="entry name" value="dynein heavy chain 2, axonemal"/>
    <property type="match status" value="1"/>
</dbReference>
<dbReference type="PANTHER" id="PTHR45703:SF8">
    <property type="entry name" value="DYNEINS HEAVY CHAIN"/>
    <property type="match status" value="1"/>
</dbReference>
<keyword evidence="9" id="KW-0969">Cilium</keyword>
<dbReference type="InterPro" id="IPR026983">
    <property type="entry name" value="DHC"/>
</dbReference>
<evidence type="ECO:0000259" key="13">
    <source>
        <dbReference type="Pfam" id="PF08393"/>
    </source>
</evidence>
<comment type="subcellular location">
    <subcellularLocation>
        <location evidence="1">Cytoplasm</location>
        <location evidence="1">Cytoskeleton</location>
        <location evidence="1">Cilium axoneme</location>
    </subcellularLocation>
</comment>
<keyword evidence="7" id="KW-0243">Dynein</keyword>
<accession>A0A8S2MQ05</accession>
<keyword evidence="3" id="KW-0963">Cytoplasm</keyword>
<feature type="non-terminal residue" evidence="14">
    <location>
        <position position="1"/>
    </location>
</feature>